<reference evidence="1" key="1">
    <citation type="submission" date="2014-09" db="EMBL/GenBank/DDBJ databases">
        <authorList>
            <person name="Magalhaes I.L.F."/>
            <person name="Oliveira U."/>
            <person name="Santos F.R."/>
            <person name="Vidigal T.H.D.A."/>
            <person name="Brescovit A.D."/>
            <person name="Santos A.J."/>
        </authorList>
    </citation>
    <scope>NUCLEOTIDE SEQUENCE</scope>
    <source>
        <tissue evidence="1">Shoot tissue taken approximately 20 cm above the soil surface</tissue>
    </source>
</reference>
<name>A0A0A9DQA5_ARUDO</name>
<proteinExistence type="predicted"/>
<reference evidence="1" key="2">
    <citation type="journal article" date="2015" name="Data Brief">
        <title>Shoot transcriptome of the giant reed, Arundo donax.</title>
        <authorList>
            <person name="Barrero R.A."/>
            <person name="Guerrero F.D."/>
            <person name="Moolhuijzen P."/>
            <person name="Goolsby J.A."/>
            <person name="Tidwell J."/>
            <person name="Bellgard S.E."/>
            <person name="Bellgard M.I."/>
        </authorList>
    </citation>
    <scope>NUCLEOTIDE SEQUENCE</scope>
    <source>
        <tissue evidence="1">Shoot tissue taken approximately 20 cm above the soil surface</tissue>
    </source>
</reference>
<evidence type="ECO:0000313" key="1">
    <source>
        <dbReference type="EMBL" id="JAD85947.1"/>
    </source>
</evidence>
<dbReference type="EMBL" id="GBRH01211948">
    <property type="protein sequence ID" value="JAD85947.1"/>
    <property type="molecule type" value="Transcribed_RNA"/>
</dbReference>
<organism evidence="1">
    <name type="scientific">Arundo donax</name>
    <name type="common">Giant reed</name>
    <name type="synonym">Donax arundinaceus</name>
    <dbReference type="NCBI Taxonomy" id="35708"/>
    <lineage>
        <taxon>Eukaryota</taxon>
        <taxon>Viridiplantae</taxon>
        <taxon>Streptophyta</taxon>
        <taxon>Embryophyta</taxon>
        <taxon>Tracheophyta</taxon>
        <taxon>Spermatophyta</taxon>
        <taxon>Magnoliopsida</taxon>
        <taxon>Liliopsida</taxon>
        <taxon>Poales</taxon>
        <taxon>Poaceae</taxon>
        <taxon>PACMAD clade</taxon>
        <taxon>Arundinoideae</taxon>
        <taxon>Arundineae</taxon>
        <taxon>Arundo</taxon>
    </lineage>
</organism>
<sequence length="66" mass="7605">MHMYNKQVKRSYAIQTRRLLNYSTTSNRTAVLLHVSSKSSNIKATIPAKLYYLDTTGSMIHQCKKI</sequence>
<protein>
    <submittedName>
        <fullName evidence="1">Uncharacterized protein</fullName>
    </submittedName>
</protein>
<accession>A0A0A9DQA5</accession>
<dbReference type="AlphaFoldDB" id="A0A0A9DQA5"/>